<organism evidence="3 4">
    <name type="scientific">Microbacterium saccharophilum</name>
    <dbReference type="NCBI Taxonomy" id="1213358"/>
    <lineage>
        <taxon>Bacteria</taxon>
        <taxon>Bacillati</taxon>
        <taxon>Actinomycetota</taxon>
        <taxon>Actinomycetes</taxon>
        <taxon>Micrococcales</taxon>
        <taxon>Microbacteriaceae</taxon>
        <taxon>Microbacterium</taxon>
    </lineage>
</organism>
<feature type="signal peptide" evidence="2">
    <location>
        <begin position="1"/>
        <end position="29"/>
    </location>
</feature>
<keyword evidence="2" id="KW-0732">Signal</keyword>
<evidence type="ECO:0008006" key="5">
    <source>
        <dbReference type="Google" id="ProtNLM"/>
    </source>
</evidence>
<evidence type="ECO:0000313" key="4">
    <source>
        <dbReference type="Proteomes" id="UP000198702"/>
    </source>
</evidence>
<name>A0A7Z7CWG2_9MICO</name>
<feature type="chain" id="PRO_5031492923" description="Lipoprotein" evidence="2">
    <location>
        <begin position="30"/>
        <end position="212"/>
    </location>
</feature>
<accession>A0A7Z7CWG2</accession>
<reference evidence="3 4" key="1">
    <citation type="submission" date="2016-10" db="EMBL/GenBank/DDBJ databases">
        <authorList>
            <person name="Varghese N."/>
            <person name="Submissions S."/>
        </authorList>
    </citation>
    <scope>NUCLEOTIDE SEQUENCE [LARGE SCALE GENOMIC DNA]</scope>
    <source>
        <strain evidence="3 4">UNC380MFSha3.1</strain>
    </source>
</reference>
<evidence type="ECO:0000313" key="3">
    <source>
        <dbReference type="EMBL" id="SFI32054.1"/>
    </source>
</evidence>
<comment type="caution">
    <text evidence="3">The sequence shown here is derived from an EMBL/GenBank/DDBJ whole genome shotgun (WGS) entry which is preliminary data.</text>
</comment>
<dbReference type="PROSITE" id="PS51257">
    <property type="entry name" value="PROKAR_LIPOPROTEIN"/>
    <property type="match status" value="1"/>
</dbReference>
<evidence type="ECO:0000256" key="2">
    <source>
        <dbReference type="SAM" id="SignalP"/>
    </source>
</evidence>
<feature type="compositionally biased region" description="Low complexity" evidence="1">
    <location>
        <begin position="29"/>
        <end position="46"/>
    </location>
</feature>
<dbReference type="Proteomes" id="UP000198702">
    <property type="component" value="Unassembled WGS sequence"/>
</dbReference>
<feature type="compositionally biased region" description="Gly residues" evidence="1">
    <location>
        <begin position="47"/>
        <end position="63"/>
    </location>
</feature>
<feature type="region of interest" description="Disordered" evidence="1">
    <location>
        <begin position="29"/>
        <end position="95"/>
    </location>
</feature>
<protein>
    <recommendedName>
        <fullName evidence="5">Lipoprotein</fullName>
    </recommendedName>
</protein>
<evidence type="ECO:0000256" key="1">
    <source>
        <dbReference type="SAM" id="MobiDB-lite"/>
    </source>
</evidence>
<sequence>MSPRQHGSRMAPIVATALLALALAGCAPAETGTAEPPAPTTAPDDGGSTGSGGGADNGAGDGVTDGPVDPVQETRRSGPSVEFGGPPFGAQGDPEEVSAGVWCVTVGFFWGGEAPPENVTFTVEGIVADPAGAVTAEPAVCGSVGAEETCIGFVMAPDTPFTTCSLLLTATEAYQGSAEVGFAGTLECTEPAFCDAAIERDADRGPPIRLGG</sequence>
<proteinExistence type="predicted"/>
<gene>
    <name evidence="3" type="ORF">SAMN04487751_1103</name>
</gene>
<dbReference type="EMBL" id="FOQZ01000001">
    <property type="protein sequence ID" value="SFI32054.1"/>
    <property type="molecule type" value="Genomic_DNA"/>
</dbReference>
<dbReference type="AlphaFoldDB" id="A0A7Z7CWG2"/>